<dbReference type="EMBL" id="BLXT01008428">
    <property type="protein sequence ID" value="GFO48531.1"/>
    <property type="molecule type" value="Genomic_DNA"/>
</dbReference>
<keyword evidence="3" id="KW-0675">Receptor</keyword>
<dbReference type="InterPro" id="IPR016187">
    <property type="entry name" value="CTDL_fold"/>
</dbReference>
<dbReference type="Gene3D" id="3.10.100.10">
    <property type="entry name" value="Mannose-Binding Protein A, subunit A"/>
    <property type="match status" value="1"/>
</dbReference>
<dbReference type="CDD" id="cd00037">
    <property type="entry name" value="CLECT"/>
    <property type="match status" value="1"/>
</dbReference>
<dbReference type="Pfam" id="PF00059">
    <property type="entry name" value="Lectin_C"/>
    <property type="match status" value="1"/>
</dbReference>
<evidence type="ECO:0000313" key="3">
    <source>
        <dbReference type="EMBL" id="GFO48531.1"/>
    </source>
</evidence>
<accession>A0AAV4DWN1</accession>
<dbReference type="PROSITE" id="PS50041">
    <property type="entry name" value="C_TYPE_LECTIN_2"/>
    <property type="match status" value="1"/>
</dbReference>
<dbReference type="InterPro" id="IPR050111">
    <property type="entry name" value="C-type_lectin/snaclec_domain"/>
</dbReference>
<dbReference type="InterPro" id="IPR001304">
    <property type="entry name" value="C-type_lectin-like"/>
</dbReference>
<reference evidence="3 4" key="1">
    <citation type="journal article" date="2021" name="Elife">
        <title>Chloroplast acquisition without the gene transfer in kleptoplastic sea slugs, Plakobranchus ocellatus.</title>
        <authorList>
            <person name="Maeda T."/>
            <person name="Takahashi S."/>
            <person name="Yoshida T."/>
            <person name="Shimamura S."/>
            <person name="Takaki Y."/>
            <person name="Nagai Y."/>
            <person name="Toyoda A."/>
            <person name="Suzuki Y."/>
            <person name="Arimoto A."/>
            <person name="Ishii H."/>
            <person name="Satoh N."/>
            <person name="Nishiyama T."/>
            <person name="Hasebe M."/>
            <person name="Maruyama T."/>
            <person name="Minagawa J."/>
            <person name="Obokata J."/>
            <person name="Shigenobu S."/>
        </authorList>
    </citation>
    <scope>NUCLEOTIDE SEQUENCE [LARGE SCALE GENOMIC DNA]</scope>
</reference>
<name>A0AAV4DWN1_9GAST</name>
<feature type="domain" description="C-type lectin" evidence="2">
    <location>
        <begin position="110"/>
        <end position="237"/>
    </location>
</feature>
<keyword evidence="1" id="KW-1015">Disulfide bond</keyword>
<evidence type="ECO:0000256" key="1">
    <source>
        <dbReference type="ARBA" id="ARBA00023157"/>
    </source>
</evidence>
<dbReference type="SMART" id="SM00034">
    <property type="entry name" value="CLECT"/>
    <property type="match status" value="1"/>
</dbReference>
<dbReference type="AlphaFoldDB" id="A0AAV4DWN1"/>
<gene>
    <name evidence="3" type="ORF">PoB_007503600</name>
</gene>
<evidence type="ECO:0000313" key="4">
    <source>
        <dbReference type="Proteomes" id="UP000735302"/>
    </source>
</evidence>
<protein>
    <submittedName>
        <fullName evidence="3">C-type mannose receptor 2-like</fullName>
    </submittedName>
</protein>
<dbReference type="Proteomes" id="UP000735302">
    <property type="component" value="Unassembled WGS sequence"/>
</dbReference>
<organism evidence="3 4">
    <name type="scientific">Plakobranchus ocellatus</name>
    <dbReference type="NCBI Taxonomy" id="259542"/>
    <lineage>
        <taxon>Eukaryota</taxon>
        <taxon>Metazoa</taxon>
        <taxon>Spiralia</taxon>
        <taxon>Lophotrochozoa</taxon>
        <taxon>Mollusca</taxon>
        <taxon>Gastropoda</taxon>
        <taxon>Heterobranchia</taxon>
        <taxon>Euthyneura</taxon>
        <taxon>Panpulmonata</taxon>
        <taxon>Sacoglossa</taxon>
        <taxon>Placobranchoidea</taxon>
        <taxon>Plakobranchidae</taxon>
        <taxon>Plakobranchus</taxon>
    </lineage>
</organism>
<proteinExistence type="predicted"/>
<sequence>MNILQSLPEECAFVRHNWRINDADWRNYFCSYHLMYICARPKFSSDSACPVGKFGRECENDCNCANRQEPCFASTGGCVSGCAPGYTGGDCWTRLTCEEGWIQTPSMETCVRAFSEMRLTKSWHKARDYCQRKKGDLVVIRDSNMTNFTTRLLGNLFNSSFWIGLHNTGILTEDDNRWRWLDENEKALYTHWAEGYPKNVTDYGSEPEQCAWIWNENVSDAYWLSSDCNVKLMYICEKSICKH</sequence>
<dbReference type="InterPro" id="IPR018378">
    <property type="entry name" value="C-type_lectin_CS"/>
</dbReference>
<keyword evidence="4" id="KW-1185">Reference proteome</keyword>
<dbReference type="PANTHER" id="PTHR22803">
    <property type="entry name" value="MANNOSE, PHOSPHOLIPASE, LECTIN RECEPTOR RELATED"/>
    <property type="match status" value="1"/>
</dbReference>
<comment type="caution">
    <text evidence="3">The sequence shown here is derived from an EMBL/GenBank/DDBJ whole genome shotgun (WGS) entry which is preliminary data.</text>
</comment>
<evidence type="ECO:0000259" key="2">
    <source>
        <dbReference type="PROSITE" id="PS50041"/>
    </source>
</evidence>
<dbReference type="SUPFAM" id="SSF56436">
    <property type="entry name" value="C-type lectin-like"/>
    <property type="match status" value="1"/>
</dbReference>
<dbReference type="InterPro" id="IPR016186">
    <property type="entry name" value="C-type_lectin-like/link_sf"/>
</dbReference>
<dbReference type="PROSITE" id="PS00615">
    <property type="entry name" value="C_TYPE_LECTIN_1"/>
    <property type="match status" value="2"/>
</dbReference>